<protein>
    <recommendedName>
        <fullName evidence="2">Reverse transcriptase domain-containing protein</fullName>
    </recommendedName>
</protein>
<dbReference type="AlphaFoldDB" id="A0A699H0G1"/>
<comment type="caution">
    <text evidence="1">The sequence shown here is derived from an EMBL/GenBank/DDBJ whole genome shotgun (WGS) entry which is preliminary data.</text>
</comment>
<sequence>MKDTMLELVKICRQKELLYIHDNVEDLIESALNTKLLSINSQRLDNKEQEVKNVVEQPAERGNRNIQSLQNFRVIRKSSISLNNTSQISSIHAVAPILSTKETEYPFSMGYENPNTTPETKSDEIIKSGVEELEPILSENEVTSEDKRECDVPVCENSPVCDDHSEIFSDSNNDDDISSDDDDFEDVEYVEASLTNPEIVSVEEDNDIEEENDVNQEEEEFEDISQIQDVDLREKLLSINRLISNIESLNNNPSLDCERLINILKNDISDDSSNDTLLEEADLFLASDNSIPPGIENVANDSEGDIRFLEELLIDDFILSHESSESNFEDNLYDLF</sequence>
<reference evidence="1" key="1">
    <citation type="journal article" date="2019" name="Sci. Rep.">
        <title>Draft genome of Tanacetum cinerariifolium, the natural source of mosquito coil.</title>
        <authorList>
            <person name="Yamashiro T."/>
            <person name="Shiraishi A."/>
            <person name="Satake H."/>
            <person name="Nakayama K."/>
        </authorList>
    </citation>
    <scope>NUCLEOTIDE SEQUENCE</scope>
</reference>
<gene>
    <name evidence="1" type="ORF">Tci_273501</name>
</gene>
<organism evidence="1">
    <name type="scientific">Tanacetum cinerariifolium</name>
    <name type="common">Dalmatian daisy</name>
    <name type="synonym">Chrysanthemum cinerariifolium</name>
    <dbReference type="NCBI Taxonomy" id="118510"/>
    <lineage>
        <taxon>Eukaryota</taxon>
        <taxon>Viridiplantae</taxon>
        <taxon>Streptophyta</taxon>
        <taxon>Embryophyta</taxon>
        <taxon>Tracheophyta</taxon>
        <taxon>Spermatophyta</taxon>
        <taxon>Magnoliopsida</taxon>
        <taxon>eudicotyledons</taxon>
        <taxon>Gunneridae</taxon>
        <taxon>Pentapetalae</taxon>
        <taxon>asterids</taxon>
        <taxon>campanulids</taxon>
        <taxon>Asterales</taxon>
        <taxon>Asteraceae</taxon>
        <taxon>Asteroideae</taxon>
        <taxon>Anthemideae</taxon>
        <taxon>Anthemidinae</taxon>
        <taxon>Tanacetum</taxon>
    </lineage>
</organism>
<evidence type="ECO:0000313" key="1">
    <source>
        <dbReference type="EMBL" id="GEX01526.1"/>
    </source>
</evidence>
<proteinExistence type="predicted"/>
<dbReference type="EMBL" id="BKCJ010085111">
    <property type="protein sequence ID" value="GEX01526.1"/>
    <property type="molecule type" value="Genomic_DNA"/>
</dbReference>
<accession>A0A699H0G1</accession>
<name>A0A699H0G1_TANCI</name>
<evidence type="ECO:0008006" key="2">
    <source>
        <dbReference type="Google" id="ProtNLM"/>
    </source>
</evidence>